<dbReference type="EMBL" id="AFYH01121332">
    <property type="status" value="NOT_ANNOTATED_CDS"/>
    <property type="molecule type" value="Genomic_DNA"/>
</dbReference>
<dbReference type="GO" id="GO:0051726">
    <property type="term" value="P:regulation of cell cycle"/>
    <property type="evidence" value="ECO:0007669"/>
    <property type="project" value="InterPro"/>
</dbReference>
<dbReference type="Gene3D" id="3.30.160.20">
    <property type="match status" value="1"/>
</dbReference>
<gene>
    <name evidence="5" type="primary">LOC102366190</name>
</gene>
<keyword evidence="6" id="KW-1185">Reference proteome</keyword>
<dbReference type="CDD" id="cd19870">
    <property type="entry name" value="DSRM_SON-like"/>
    <property type="match status" value="1"/>
</dbReference>
<dbReference type="Proteomes" id="UP000008672">
    <property type="component" value="Unassembled WGS sequence"/>
</dbReference>
<dbReference type="EMBL" id="AFYH01121327">
    <property type="status" value="NOT_ANNOTATED_CDS"/>
    <property type="molecule type" value="Genomic_DNA"/>
</dbReference>
<feature type="region of interest" description="Disordered" evidence="2">
    <location>
        <begin position="150"/>
        <end position="175"/>
    </location>
</feature>
<dbReference type="EMBL" id="AFYH01121326">
    <property type="status" value="NOT_ANNOTATED_CDS"/>
    <property type="molecule type" value="Genomic_DNA"/>
</dbReference>
<evidence type="ECO:0000313" key="6">
    <source>
        <dbReference type="Proteomes" id="UP000008672"/>
    </source>
</evidence>
<sequence>MATNIEQIFRSFVVNKIREIQDEQLHSVKVEEQTNGEKKPSVEERAPEGIATAFGGIQDDQIVQKIEQVLSETLEGRQQANPNKAQLLEIAKANAAAMCAKAGVPLPPSLKPAVAPVVVEEKVVKKTGGITIQELTEKCKQIAQSKVEDEVVNKPHVSEEEEEDEEGDGPFPNQSLKVNEQKLISFSLNNPSVKPVAKTQVALTKEFPVSSGSQHRKKEVDSAYGEWVPVQKSADQSTGNVFPPPTVEPVDISSVMIERSSAQKRLEENPFDVEAICLLSRAQEQIDTWAQSNSLPGQFTGSTGAQVLTSEELCNSGPQAWIRKDQFLKAAPVTGGMGAQLMRKMGWREGEGLGKHKEGTVEPIVVDFKTDRRKCLVAEGEKTQKKSGNLTVMKDLSGKHPVSALMEICNKKKWSPPEFLLVHDSGPDHNKANFIFQVLLNGIEYQPSLASPNKKHAKAIAATIALQAMGFVPKDSIASATSFLSASDC</sequence>
<dbReference type="EMBL" id="AFYH01121328">
    <property type="status" value="NOT_ANNOTATED_CDS"/>
    <property type="molecule type" value="Genomic_DNA"/>
</dbReference>
<feature type="domain" description="DRBM" evidence="3">
    <location>
        <begin position="400"/>
        <end position="471"/>
    </location>
</feature>
<dbReference type="EMBL" id="AFYH01121330">
    <property type="status" value="NOT_ANNOTATED_CDS"/>
    <property type="molecule type" value="Genomic_DNA"/>
</dbReference>
<evidence type="ECO:0000313" key="5">
    <source>
        <dbReference type="Ensembl" id="ENSLACP00000015204.1"/>
    </source>
</evidence>
<dbReference type="GeneTree" id="ENSGT00730000111141"/>
<dbReference type="Pfam" id="PF00035">
    <property type="entry name" value="dsrm"/>
    <property type="match status" value="1"/>
</dbReference>
<dbReference type="InterPro" id="IPR000467">
    <property type="entry name" value="G_patch_dom"/>
</dbReference>
<dbReference type="eggNOG" id="ENOG502QPQ7">
    <property type="taxonomic scope" value="Eukaryota"/>
</dbReference>
<dbReference type="EMBL" id="AFYH01121329">
    <property type="status" value="NOT_ANNOTATED_CDS"/>
    <property type="molecule type" value="Genomic_DNA"/>
</dbReference>
<reference evidence="5" key="3">
    <citation type="submission" date="2025-09" db="UniProtKB">
        <authorList>
            <consortium name="Ensembl"/>
        </authorList>
    </citation>
    <scope>IDENTIFICATION</scope>
</reference>
<dbReference type="InParanoid" id="H3AZY3"/>
<evidence type="ECO:0000256" key="2">
    <source>
        <dbReference type="SAM" id="MobiDB-lite"/>
    </source>
</evidence>
<dbReference type="SUPFAM" id="SSF54768">
    <property type="entry name" value="dsRNA-binding domain-like"/>
    <property type="match status" value="1"/>
</dbReference>
<dbReference type="STRING" id="7897.ENSLACP00000015204"/>
<dbReference type="OMA" id="SATMNER"/>
<reference evidence="5" key="2">
    <citation type="submission" date="2025-08" db="UniProtKB">
        <authorList>
            <consortium name="Ensembl"/>
        </authorList>
    </citation>
    <scope>IDENTIFICATION</scope>
</reference>
<dbReference type="EMBL" id="AFYH01121334">
    <property type="status" value="NOT_ANNOTATED_CDS"/>
    <property type="molecule type" value="Genomic_DNA"/>
</dbReference>
<dbReference type="PROSITE" id="PS50174">
    <property type="entry name" value="G_PATCH"/>
    <property type="match status" value="1"/>
</dbReference>
<proteinExistence type="predicted"/>
<dbReference type="GO" id="GO:0003723">
    <property type="term" value="F:RNA binding"/>
    <property type="evidence" value="ECO:0007669"/>
    <property type="project" value="UniProtKB-UniRule"/>
</dbReference>
<reference evidence="6" key="1">
    <citation type="submission" date="2011-08" db="EMBL/GenBank/DDBJ databases">
        <title>The draft genome of Latimeria chalumnae.</title>
        <authorList>
            <person name="Di Palma F."/>
            <person name="Alfoldi J."/>
            <person name="Johnson J."/>
            <person name="Berlin A."/>
            <person name="Gnerre S."/>
            <person name="Jaffe D."/>
            <person name="MacCallum I."/>
            <person name="Young S."/>
            <person name="Walker B.J."/>
            <person name="Lander E."/>
            <person name="Lindblad-Toh K."/>
        </authorList>
    </citation>
    <scope>NUCLEOTIDE SEQUENCE [LARGE SCALE GENOMIC DNA]</scope>
    <source>
        <strain evidence="6">Wild caught</strain>
    </source>
</reference>
<feature type="compositionally biased region" description="Acidic residues" evidence="2">
    <location>
        <begin position="159"/>
        <end position="168"/>
    </location>
</feature>
<keyword evidence="1" id="KW-0694">RNA-binding</keyword>
<dbReference type="EMBL" id="AFYH01121331">
    <property type="status" value="NOT_ANNOTATED_CDS"/>
    <property type="molecule type" value="Genomic_DNA"/>
</dbReference>
<dbReference type="PROSITE" id="PS50137">
    <property type="entry name" value="DS_RBD"/>
    <property type="match status" value="1"/>
</dbReference>
<feature type="domain" description="G-patch" evidence="4">
    <location>
        <begin position="334"/>
        <end position="381"/>
    </location>
</feature>
<dbReference type="AlphaFoldDB" id="H3AZY3"/>
<dbReference type="InterPro" id="IPR032922">
    <property type="entry name" value="SON"/>
</dbReference>
<accession>H3AZY3</accession>
<evidence type="ECO:0000259" key="4">
    <source>
        <dbReference type="PROSITE" id="PS50174"/>
    </source>
</evidence>
<dbReference type="Bgee" id="ENSLACG00000013385">
    <property type="expression patterns" value="Expressed in muscle tissue and 6 other cell types or tissues"/>
</dbReference>
<dbReference type="InterPro" id="IPR014720">
    <property type="entry name" value="dsRBD_dom"/>
</dbReference>
<organism evidence="5 6">
    <name type="scientific">Latimeria chalumnae</name>
    <name type="common">Coelacanth</name>
    <dbReference type="NCBI Taxonomy" id="7897"/>
    <lineage>
        <taxon>Eukaryota</taxon>
        <taxon>Metazoa</taxon>
        <taxon>Chordata</taxon>
        <taxon>Craniata</taxon>
        <taxon>Vertebrata</taxon>
        <taxon>Euteleostomi</taxon>
        <taxon>Coelacanthiformes</taxon>
        <taxon>Coelacanthidae</taxon>
        <taxon>Latimeria</taxon>
    </lineage>
</organism>
<dbReference type="Ensembl" id="ENSLACT00000015310.1">
    <property type="protein sequence ID" value="ENSLACP00000015204.1"/>
    <property type="gene ID" value="ENSLACG00000013385.1"/>
</dbReference>
<dbReference type="FunFam" id="3.30.160.20:FF:000053">
    <property type="entry name" value="protein SON isoform X1"/>
    <property type="match status" value="1"/>
</dbReference>
<dbReference type="PANTHER" id="PTHR46528">
    <property type="entry name" value="PROTEIN SON"/>
    <property type="match status" value="1"/>
</dbReference>
<evidence type="ECO:0000256" key="1">
    <source>
        <dbReference type="PROSITE-ProRule" id="PRU00266"/>
    </source>
</evidence>
<dbReference type="GO" id="GO:0048024">
    <property type="term" value="P:regulation of mRNA splicing, via spliceosome"/>
    <property type="evidence" value="ECO:0007669"/>
    <property type="project" value="TreeGrafter"/>
</dbReference>
<dbReference type="EMBL" id="AFYH01121333">
    <property type="status" value="NOT_ANNOTATED_CDS"/>
    <property type="molecule type" value="Genomic_DNA"/>
</dbReference>
<dbReference type="HOGENOM" id="CLU_015129_1_0_1"/>
<evidence type="ECO:0000259" key="3">
    <source>
        <dbReference type="PROSITE" id="PS50137"/>
    </source>
</evidence>
<name>H3AZY3_LATCH</name>
<dbReference type="SMART" id="SM00358">
    <property type="entry name" value="DSRM"/>
    <property type="match status" value="1"/>
</dbReference>
<dbReference type="EMBL" id="AFYH01121325">
    <property type="status" value="NOT_ANNOTATED_CDS"/>
    <property type="molecule type" value="Genomic_DNA"/>
</dbReference>
<dbReference type="Pfam" id="PF01585">
    <property type="entry name" value="G-patch"/>
    <property type="match status" value="1"/>
</dbReference>
<protein>
    <submittedName>
        <fullName evidence="5">SON DNA and RNA binding protein</fullName>
    </submittedName>
</protein>
<dbReference type="PANTHER" id="PTHR46528:SF1">
    <property type="entry name" value="PROTEIN SON"/>
    <property type="match status" value="1"/>
</dbReference>
<dbReference type="SMART" id="SM00443">
    <property type="entry name" value="G_patch"/>
    <property type="match status" value="1"/>
</dbReference>